<evidence type="ECO:0000313" key="2">
    <source>
        <dbReference type="Proteomes" id="UP000281028"/>
    </source>
</evidence>
<comment type="caution">
    <text evidence="1">The sequence shown here is derived from an EMBL/GenBank/DDBJ whole genome shotgun (WGS) entry which is preliminary data.</text>
</comment>
<dbReference type="EMBL" id="RIAR02000001">
    <property type="protein sequence ID" value="NSL87951.1"/>
    <property type="molecule type" value="Genomic_DNA"/>
</dbReference>
<gene>
    <name evidence="1" type="ORF">ECE50_013975</name>
</gene>
<evidence type="ECO:0000313" key="1">
    <source>
        <dbReference type="EMBL" id="NSL87951.1"/>
    </source>
</evidence>
<sequence length="376" mass="41898">MSAIPENIKAVARFILLHLQRTFDDIGLQDSLRSRAHRIFINENFNRQENENVERSAYDTQVLNQGLAHMALHLPAVLYNAGLTKTIIPASNVHSMLVNNLLGVHVNDVGTFIIDVEKGGIYAFSWPSENRPAQPAKAPSPAKTATHDSSIRFINTDPDLDAAVQRNMDYLTEQMKGKIKGAVPKAPTPVNLLKHRNLVKSVSEMRQVYKGLYKDQTLVEGILEGSPMNMLKDMATRKPGEGNLPGIDYVPGATQLLDILFNDGAKGNDLLFIDVAQRTPPESGGGYKTLIKMLDAYNRHWGRQFVGAYVSQEMFNQYQSQHSIPAGLPFTGSFDSAPRDRNGHPYKYFIYINIKDLKTDNIDLKKAGVILINPQD</sequence>
<accession>A0A433WEV0</accession>
<name>A0A433WEV0_9BACT</name>
<organism evidence="1 2">
    <name type="scientific">Chitinophaga solisilvae</name>
    <dbReference type="NCBI Taxonomy" id="1233460"/>
    <lineage>
        <taxon>Bacteria</taxon>
        <taxon>Pseudomonadati</taxon>
        <taxon>Bacteroidota</taxon>
        <taxon>Chitinophagia</taxon>
        <taxon>Chitinophagales</taxon>
        <taxon>Chitinophagaceae</taxon>
        <taxon>Chitinophaga</taxon>
    </lineage>
</organism>
<dbReference type="AlphaFoldDB" id="A0A433WEV0"/>
<proteinExistence type="predicted"/>
<keyword evidence="2" id="KW-1185">Reference proteome</keyword>
<dbReference type="OrthoDB" id="9842887at2"/>
<reference evidence="1" key="1">
    <citation type="submission" date="2020-05" db="EMBL/GenBank/DDBJ databases">
        <title>Chitinophaga laudate sp. nov., isolated from a tropical peat swamp.</title>
        <authorList>
            <person name="Goh C.B.S."/>
            <person name="Lee M.S."/>
            <person name="Parimannan S."/>
            <person name="Pasbakhsh P."/>
            <person name="Yule C.M."/>
            <person name="Rajandas H."/>
            <person name="Loke S."/>
            <person name="Croft L."/>
            <person name="Tan J.B.L."/>
        </authorList>
    </citation>
    <scope>NUCLEOTIDE SEQUENCE</scope>
    <source>
        <strain evidence="1">Mgbs1</strain>
    </source>
</reference>
<protein>
    <submittedName>
        <fullName evidence="1">Uncharacterized protein</fullName>
    </submittedName>
</protein>
<dbReference type="Proteomes" id="UP000281028">
    <property type="component" value="Unassembled WGS sequence"/>
</dbReference>